<feature type="compositionally biased region" description="Polar residues" evidence="1">
    <location>
        <begin position="51"/>
        <end position="74"/>
    </location>
</feature>
<keyword evidence="2" id="KW-0472">Membrane</keyword>
<evidence type="ECO:0000313" key="4">
    <source>
        <dbReference type="Proteomes" id="UP000008311"/>
    </source>
</evidence>
<evidence type="ECO:0000256" key="1">
    <source>
        <dbReference type="SAM" id="MobiDB-lite"/>
    </source>
</evidence>
<dbReference type="Proteomes" id="UP000008311">
    <property type="component" value="Unassembled WGS sequence"/>
</dbReference>
<gene>
    <name evidence="3" type="ORF">RCOM_1010430</name>
</gene>
<protein>
    <submittedName>
        <fullName evidence="3">Uncharacterized protein</fullName>
    </submittedName>
</protein>
<dbReference type="AlphaFoldDB" id="B9SNM4"/>
<keyword evidence="4" id="KW-1185">Reference proteome</keyword>
<feature type="transmembrane region" description="Helical" evidence="2">
    <location>
        <begin position="23"/>
        <end position="42"/>
    </location>
</feature>
<reference evidence="4" key="1">
    <citation type="journal article" date="2010" name="Nat. Biotechnol.">
        <title>Draft genome sequence of the oilseed species Ricinus communis.</title>
        <authorList>
            <person name="Chan A.P."/>
            <person name="Crabtree J."/>
            <person name="Zhao Q."/>
            <person name="Lorenzi H."/>
            <person name="Orvis J."/>
            <person name="Puiu D."/>
            <person name="Melake-Berhan A."/>
            <person name="Jones K.M."/>
            <person name="Redman J."/>
            <person name="Chen G."/>
            <person name="Cahoon E.B."/>
            <person name="Gedil M."/>
            <person name="Stanke M."/>
            <person name="Haas B.J."/>
            <person name="Wortman J.R."/>
            <person name="Fraser-Liggett C.M."/>
            <person name="Ravel J."/>
            <person name="Rabinowicz P.D."/>
        </authorList>
    </citation>
    <scope>NUCLEOTIDE SEQUENCE [LARGE SCALE GENOMIC DNA]</scope>
    <source>
        <strain evidence="4">cv. Hale</strain>
    </source>
</reference>
<organism evidence="3 4">
    <name type="scientific">Ricinus communis</name>
    <name type="common">Castor bean</name>
    <dbReference type="NCBI Taxonomy" id="3988"/>
    <lineage>
        <taxon>Eukaryota</taxon>
        <taxon>Viridiplantae</taxon>
        <taxon>Streptophyta</taxon>
        <taxon>Embryophyta</taxon>
        <taxon>Tracheophyta</taxon>
        <taxon>Spermatophyta</taxon>
        <taxon>Magnoliopsida</taxon>
        <taxon>eudicotyledons</taxon>
        <taxon>Gunneridae</taxon>
        <taxon>Pentapetalae</taxon>
        <taxon>rosids</taxon>
        <taxon>fabids</taxon>
        <taxon>Malpighiales</taxon>
        <taxon>Euphorbiaceae</taxon>
        <taxon>Acalyphoideae</taxon>
        <taxon>Acalypheae</taxon>
        <taxon>Ricinus</taxon>
    </lineage>
</organism>
<dbReference type="EMBL" id="EQ974050">
    <property type="protein sequence ID" value="EEF34786.1"/>
    <property type="molecule type" value="Genomic_DNA"/>
</dbReference>
<sequence>MEYDGLPSEDPNDEDYEASQGEYSTLILMRAIMFYFLANLFIAGSYREETPTSVETENGSRTGNITREQTSSKY</sequence>
<accession>B9SNM4</accession>
<dbReference type="InParanoid" id="B9SNM4"/>
<name>B9SNM4_RICCO</name>
<keyword evidence="2" id="KW-1133">Transmembrane helix</keyword>
<proteinExistence type="predicted"/>
<keyword evidence="2" id="KW-0812">Transmembrane</keyword>
<feature type="region of interest" description="Disordered" evidence="1">
    <location>
        <begin position="49"/>
        <end position="74"/>
    </location>
</feature>
<evidence type="ECO:0000256" key="2">
    <source>
        <dbReference type="SAM" id="Phobius"/>
    </source>
</evidence>
<evidence type="ECO:0000313" key="3">
    <source>
        <dbReference type="EMBL" id="EEF34786.1"/>
    </source>
</evidence>